<keyword evidence="5" id="KW-0804">Transcription</keyword>
<dbReference type="SUPFAM" id="SSF52172">
    <property type="entry name" value="CheY-like"/>
    <property type="match status" value="1"/>
</dbReference>
<dbReference type="InterPro" id="IPR001789">
    <property type="entry name" value="Sig_transdc_resp-reg_receiver"/>
</dbReference>
<evidence type="ECO:0000256" key="2">
    <source>
        <dbReference type="ARBA" id="ARBA00022553"/>
    </source>
</evidence>
<evidence type="ECO:0000259" key="8">
    <source>
        <dbReference type="PROSITE" id="PS50043"/>
    </source>
</evidence>
<dbReference type="EMBL" id="CYZR01000002">
    <property type="protein sequence ID" value="CUN67270.1"/>
    <property type="molecule type" value="Genomic_DNA"/>
</dbReference>
<comment type="caution">
    <text evidence="10">The sequence shown here is derived from an EMBL/GenBank/DDBJ whole genome shotgun (WGS) entry which is preliminary data.</text>
</comment>
<keyword evidence="11" id="KW-1185">Reference proteome</keyword>
<evidence type="ECO:0000313" key="11">
    <source>
        <dbReference type="Proteomes" id="UP000095488"/>
    </source>
</evidence>
<sequence>MINVFIIDDQEIIREGLKMMLSLYDTEIRIIGEAKNGKEGLNLISSIKDSIDIVLTDIKMPVLDGVEFTKIAKELFPQIKVIVLTTFNEDEYILNSLKNGAYGFLLKDSKSDELVSAIKSVNKGNLLLTGNVANKLPTLLLHSKKTDNKVILNQDNLIDKLTNREVDIASLVSKGLSNKEISSQLFLTEGTVKNYVTKILDKLNLKSRVELTLFFQENKNF</sequence>
<dbReference type="SUPFAM" id="SSF46894">
    <property type="entry name" value="C-terminal effector domain of the bipartite response regulators"/>
    <property type="match status" value="1"/>
</dbReference>
<dbReference type="InterPro" id="IPR011006">
    <property type="entry name" value="CheY-like_superfamily"/>
</dbReference>
<dbReference type="SMART" id="SM00448">
    <property type="entry name" value="REC"/>
    <property type="match status" value="1"/>
</dbReference>
<dbReference type="PROSITE" id="PS50043">
    <property type="entry name" value="HTH_LUXR_2"/>
    <property type="match status" value="1"/>
</dbReference>
<dbReference type="CDD" id="cd06170">
    <property type="entry name" value="LuxR_C_like"/>
    <property type="match status" value="1"/>
</dbReference>
<dbReference type="Pfam" id="PF00196">
    <property type="entry name" value="GerE"/>
    <property type="match status" value="1"/>
</dbReference>
<dbReference type="Proteomes" id="UP000095488">
    <property type="component" value="Unassembled WGS sequence"/>
</dbReference>
<evidence type="ECO:0000256" key="7">
    <source>
        <dbReference type="PROSITE-ProRule" id="PRU00169"/>
    </source>
</evidence>
<dbReference type="RefSeq" id="WP_055257882.1">
    <property type="nucleotide sequence ID" value="NZ_BCMV01000010.1"/>
</dbReference>
<dbReference type="PANTHER" id="PTHR43214">
    <property type="entry name" value="TWO-COMPONENT RESPONSE REGULATOR"/>
    <property type="match status" value="1"/>
</dbReference>
<feature type="modified residue" description="4-aspartylphosphate" evidence="7">
    <location>
        <position position="57"/>
    </location>
</feature>
<dbReference type="Gene3D" id="3.40.50.2300">
    <property type="match status" value="1"/>
</dbReference>
<feature type="domain" description="Response regulatory" evidence="9">
    <location>
        <begin position="3"/>
        <end position="122"/>
    </location>
</feature>
<evidence type="ECO:0000259" key="9">
    <source>
        <dbReference type="PROSITE" id="PS50110"/>
    </source>
</evidence>
<dbReference type="InterPro" id="IPR016032">
    <property type="entry name" value="Sig_transdc_resp-reg_C-effctor"/>
</dbReference>
<dbReference type="InterPro" id="IPR058245">
    <property type="entry name" value="NreC/VraR/RcsB-like_REC"/>
</dbReference>
<keyword evidence="2 7" id="KW-0597">Phosphoprotein</keyword>
<keyword evidence="4" id="KW-0238">DNA-binding</keyword>
<evidence type="ECO:0000256" key="6">
    <source>
        <dbReference type="ARBA" id="ARBA00024867"/>
    </source>
</evidence>
<dbReference type="CDD" id="cd17535">
    <property type="entry name" value="REC_NarL-like"/>
    <property type="match status" value="1"/>
</dbReference>
<name>A0ABP2ANF1_SARVE</name>
<organism evidence="10 11">
    <name type="scientific">Sarcina ventriculi</name>
    <name type="common">Clostridium ventriculi</name>
    <dbReference type="NCBI Taxonomy" id="1267"/>
    <lineage>
        <taxon>Bacteria</taxon>
        <taxon>Bacillati</taxon>
        <taxon>Bacillota</taxon>
        <taxon>Clostridia</taxon>
        <taxon>Eubacteriales</taxon>
        <taxon>Clostridiaceae</taxon>
        <taxon>Sarcina</taxon>
    </lineage>
</organism>
<dbReference type="Pfam" id="PF00072">
    <property type="entry name" value="Response_reg"/>
    <property type="match status" value="1"/>
</dbReference>
<protein>
    <recommendedName>
        <fullName evidence="1">Stage 0 sporulation protein A homolog</fullName>
    </recommendedName>
</protein>
<reference evidence="10 11" key="1">
    <citation type="submission" date="2015-09" db="EMBL/GenBank/DDBJ databases">
        <authorList>
            <consortium name="Pathogen Informatics"/>
            <person name="Wu L."/>
            <person name="Ma J."/>
        </authorList>
    </citation>
    <scope>NUCLEOTIDE SEQUENCE [LARGE SCALE GENOMIC DNA]</scope>
    <source>
        <strain evidence="10 11">2789STDY5834858</strain>
    </source>
</reference>
<evidence type="ECO:0000256" key="1">
    <source>
        <dbReference type="ARBA" id="ARBA00018672"/>
    </source>
</evidence>
<dbReference type="PANTHER" id="PTHR43214:SF40">
    <property type="entry name" value="TRANSCRIPTIONAL REGULATORY PROTEIN LNRK"/>
    <property type="match status" value="1"/>
</dbReference>
<evidence type="ECO:0000313" key="10">
    <source>
        <dbReference type="EMBL" id="CUN67270.1"/>
    </source>
</evidence>
<keyword evidence="3" id="KW-0805">Transcription regulation</keyword>
<dbReference type="InterPro" id="IPR039420">
    <property type="entry name" value="WalR-like"/>
</dbReference>
<dbReference type="InterPro" id="IPR000792">
    <property type="entry name" value="Tscrpt_reg_LuxR_C"/>
</dbReference>
<accession>A0ABP2ANF1</accession>
<dbReference type="PRINTS" id="PR00038">
    <property type="entry name" value="HTHLUXR"/>
</dbReference>
<proteinExistence type="predicted"/>
<evidence type="ECO:0000256" key="5">
    <source>
        <dbReference type="ARBA" id="ARBA00023163"/>
    </source>
</evidence>
<comment type="function">
    <text evidence="6">May play the central regulatory role in sporulation. It may be an element of the effector pathway responsible for the activation of sporulation genes in response to nutritional stress. Spo0A may act in concert with spo0H (a sigma factor) to control the expression of some genes that are critical to the sporulation process.</text>
</comment>
<gene>
    <name evidence="10" type="primary">devR</name>
    <name evidence="10" type="ORF">ERS852473_00812</name>
</gene>
<dbReference type="PROSITE" id="PS50110">
    <property type="entry name" value="RESPONSE_REGULATORY"/>
    <property type="match status" value="1"/>
</dbReference>
<evidence type="ECO:0000256" key="4">
    <source>
        <dbReference type="ARBA" id="ARBA00023125"/>
    </source>
</evidence>
<evidence type="ECO:0000256" key="3">
    <source>
        <dbReference type="ARBA" id="ARBA00023015"/>
    </source>
</evidence>
<feature type="domain" description="HTH luxR-type" evidence="8">
    <location>
        <begin position="154"/>
        <end position="219"/>
    </location>
</feature>
<dbReference type="SMART" id="SM00421">
    <property type="entry name" value="HTH_LUXR"/>
    <property type="match status" value="1"/>
</dbReference>